<comment type="caution">
    <text evidence="1">The sequence shown here is derived from an EMBL/GenBank/DDBJ whole genome shotgun (WGS) entry which is preliminary data.</text>
</comment>
<dbReference type="PANTHER" id="PTHR47778:SF2">
    <property type="entry name" value="GLYCOSYL TRANSFERASE FAMILY 1 DOMAIN-CONTAINING PROTEIN"/>
    <property type="match status" value="1"/>
</dbReference>
<protein>
    <submittedName>
        <fullName evidence="1">Uncharacterized protein</fullName>
    </submittedName>
</protein>
<dbReference type="PANTHER" id="PTHR47778">
    <property type="entry name" value="BNAA05G14870D PROTEIN"/>
    <property type="match status" value="1"/>
</dbReference>
<accession>A0A9K3GTT2</accession>
<name>A0A9K3GTT2_HELAN</name>
<dbReference type="Gramene" id="mRNA:HanXRQr2_Chr17g0797701">
    <property type="protein sequence ID" value="CDS:HanXRQr2_Chr17g0797701.1"/>
    <property type="gene ID" value="HanXRQr2_Chr17g0797701"/>
</dbReference>
<keyword evidence="2" id="KW-1185">Reference proteome</keyword>
<reference evidence="1" key="2">
    <citation type="submission" date="2020-06" db="EMBL/GenBank/DDBJ databases">
        <title>Helianthus annuus Genome sequencing and assembly Release 2.</title>
        <authorList>
            <person name="Gouzy J."/>
            <person name="Langlade N."/>
            <person name="Munos S."/>
        </authorList>
    </citation>
    <scope>NUCLEOTIDE SEQUENCE</scope>
    <source>
        <tissue evidence="1">Leaves</tissue>
    </source>
</reference>
<reference evidence="1" key="1">
    <citation type="journal article" date="2017" name="Nature">
        <title>The sunflower genome provides insights into oil metabolism, flowering and Asterid evolution.</title>
        <authorList>
            <person name="Badouin H."/>
            <person name="Gouzy J."/>
            <person name="Grassa C.J."/>
            <person name="Murat F."/>
            <person name="Staton S.E."/>
            <person name="Cottret L."/>
            <person name="Lelandais-Briere C."/>
            <person name="Owens G.L."/>
            <person name="Carrere S."/>
            <person name="Mayjonade B."/>
            <person name="Legrand L."/>
            <person name="Gill N."/>
            <person name="Kane N.C."/>
            <person name="Bowers J.E."/>
            <person name="Hubner S."/>
            <person name="Bellec A."/>
            <person name="Berard A."/>
            <person name="Berges H."/>
            <person name="Blanchet N."/>
            <person name="Boniface M.C."/>
            <person name="Brunel D."/>
            <person name="Catrice O."/>
            <person name="Chaidir N."/>
            <person name="Claudel C."/>
            <person name="Donnadieu C."/>
            <person name="Faraut T."/>
            <person name="Fievet G."/>
            <person name="Helmstetter N."/>
            <person name="King M."/>
            <person name="Knapp S.J."/>
            <person name="Lai Z."/>
            <person name="Le Paslier M.C."/>
            <person name="Lippi Y."/>
            <person name="Lorenzon L."/>
            <person name="Mandel J.R."/>
            <person name="Marage G."/>
            <person name="Marchand G."/>
            <person name="Marquand E."/>
            <person name="Bret-Mestries E."/>
            <person name="Morien E."/>
            <person name="Nambeesan S."/>
            <person name="Nguyen T."/>
            <person name="Pegot-Espagnet P."/>
            <person name="Pouilly N."/>
            <person name="Raftis F."/>
            <person name="Sallet E."/>
            <person name="Schiex T."/>
            <person name="Thomas J."/>
            <person name="Vandecasteele C."/>
            <person name="Vares D."/>
            <person name="Vear F."/>
            <person name="Vautrin S."/>
            <person name="Crespi M."/>
            <person name="Mangin B."/>
            <person name="Burke J.M."/>
            <person name="Salse J."/>
            <person name="Munos S."/>
            <person name="Vincourt P."/>
            <person name="Rieseberg L.H."/>
            <person name="Langlade N.B."/>
        </authorList>
    </citation>
    <scope>NUCLEOTIDE SEQUENCE</scope>
    <source>
        <tissue evidence="1">Leaves</tissue>
    </source>
</reference>
<evidence type="ECO:0000313" key="2">
    <source>
        <dbReference type="Proteomes" id="UP000215914"/>
    </source>
</evidence>
<dbReference type="Proteomes" id="UP000215914">
    <property type="component" value="Unassembled WGS sequence"/>
</dbReference>
<sequence length="151" mass="16759">MLEKKLLSRKSVREEMGLKDSDMLAMALSSINPAKGHLLLLETVHMATNKMPAGTADDVESLKKKLRGTNKMPSGTVDDVESFKKKLRGSEEKKVKDVKLLSDLVGSKSNKVIYVKSLLGFVFRNNTVCFSLFCSRHLCDTLGFSRATFSN</sequence>
<evidence type="ECO:0000313" key="1">
    <source>
        <dbReference type="EMBL" id="KAF5755006.1"/>
    </source>
</evidence>
<dbReference type="EMBL" id="MNCJ02000332">
    <property type="protein sequence ID" value="KAF5755006.1"/>
    <property type="molecule type" value="Genomic_DNA"/>
</dbReference>
<gene>
    <name evidence="1" type="ORF">HanXRQr2_Chr17g0797701</name>
</gene>
<proteinExistence type="predicted"/>
<dbReference type="AlphaFoldDB" id="A0A9K3GTT2"/>
<organism evidence="1 2">
    <name type="scientific">Helianthus annuus</name>
    <name type="common">Common sunflower</name>
    <dbReference type="NCBI Taxonomy" id="4232"/>
    <lineage>
        <taxon>Eukaryota</taxon>
        <taxon>Viridiplantae</taxon>
        <taxon>Streptophyta</taxon>
        <taxon>Embryophyta</taxon>
        <taxon>Tracheophyta</taxon>
        <taxon>Spermatophyta</taxon>
        <taxon>Magnoliopsida</taxon>
        <taxon>eudicotyledons</taxon>
        <taxon>Gunneridae</taxon>
        <taxon>Pentapetalae</taxon>
        <taxon>asterids</taxon>
        <taxon>campanulids</taxon>
        <taxon>Asterales</taxon>
        <taxon>Asteraceae</taxon>
        <taxon>Asteroideae</taxon>
        <taxon>Heliantheae alliance</taxon>
        <taxon>Heliantheae</taxon>
        <taxon>Helianthus</taxon>
    </lineage>
</organism>